<evidence type="ECO:0000313" key="2">
    <source>
        <dbReference type="EMBL" id="MDV6373055.1"/>
    </source>
</evidence>
<dbReference type="Gene3D" id="3.10.290.30">
    <property type="entry name" value="MM3350-like"/>
    <property type="match status" value="1"/>
</dbReference>
<evidence type="ECO:0000256" key="1">
    <source>
        <dbReference type="SAM" id="MobiDB-lite"/>
    </source>
</evidence>
<gene>
    <name evidence="2" type="ORF">ORD21_00355</name>
</gene>
<dbReference type="Proteomes" id="UP001276150">
    <property type="component" value="Unassembled WGS sequence"/>
</dbReference>
<protein>
    <submittedName>
        <fullName evidence="2">Uncharacterized protein</fullName>
    </submittedName>
</protein>
<organism evidence="2 3">
    <name type="scientific">Deinococcus arenicola</name>
    <dbReference type="NCBI Taxonomy" id="2994950"/>
    <lineage>
        <taxon>Bacteria</taxon>
        <taxon>Thermotogati</taxon>
        <taxon>Deinococcota</taxon>
        <taxon>Deinococci</taxon>
        <taxon>Deinococcales</taxon>
        <taxon>Deinococcaceae</taxon>
        <taxon>Deinococcus</taxon>
    </lineage>
</organism>
<dbReference type="InterPro" id="IPR024047">
    <property type="entry name" value="MM3350-like_sf"/>
</dbReference>
<evidence type="ECO:0000313" key="3">
    <source>
        <dbReference type="Proteomes" id="UP001276150"/>
    </source>
</evidence>
<proteinExistence type="predicted"/>
<reference evidence="2 3" key="1">
    <citation type="submission" date="2022-11" db="EMBL/GenBank/DDBJ databases">
        <title>Deinococcus ZS9-10, Low Temperature and Draught-tolerating, UV-resistant Bacteria from Continental Antarctica.</title>
        <authorList>
            <person name="Cheng L."/>
        </authorList>
    </citation>
    <scope>NUCLEOTIDE SEQUENCE [LARGE SCALE GENOMIC DNA]</scope>
    <source>
        <strain evidence="2 3">ZS9-10</strain>
    </source>
</reference>
<dbReference type="EMBL" id="JAPMIV010000001">
    <property type="protein sequence ID" value="MDV6373055.1"/>
    <property type="molecule type" value="Genomic_DNA"/>
</dbReference>
<feature type="region of interest" description="Disordered" evidence="1">
    <location>
        <begin position="512"/>
        <end position="534"/>
    </location>
</feature>
<keyword evidence="3" id="KW-1185">Reference proteome</keyword>
<name>A0ABU4DMD7_9DEIO</name>
<dbReference type="RefSeq" id="WP_317638353.1">
    <property type="nucleotide sequence ID" value="NZ_JAPMIV010000001.1"/>
</dbReference>
<sequence length="795" mass="86624">MPRRTRTIPPELLALLQGGLLPVHDPLPGLLKKARKLPLDRSGVWLLLTPRLSLPGVSGEMPTLVMLLDMTHKTLLYQDMLEDATTADLTRLVLETMLEPMPATRDEGGRTLTLSPVAARQPARLLAPDAYAAQSLATELALLKMEVTHDDSPETAQMLAALVEPFQTALSAQADAMRPMPVLTGQTDEAVRAFHTALSAYCHAKTWEVFDPLKLVRAGWTDGQGQAVQCCASVMGEAGSEFGLALYARAAEWALMSQSDHPAEALNALDGMERVSLGEASQLAPEDLEAFMRLDLEPIRWGDESGWPILQRLTRNDLPGAEIAVRTAPPVTPLHAVTALLQVLADRAGAKPRRPVTSLIAEVGGVQVRYPSPPADDFSVSERRGTVRLTFDMPPEIASNTPEHLTLTAPASMTLHDVWSSARKQHRRERTVLPSYLEIPLDMDEDNENWFDAEAATLWNSNPGSPLLIMRHLPDAGTLEGGGMVVRAEWLPALEVSGVDLEIRGEGTAVRPKAGQFRADQSKAGKTKASQSKAAPVNIPLYPEPIQSEVAGKKAIETAKPQKRAQHEGMCRLCGFVGNKASMTRHLAKCEKRPAAGKGEHEVYRLRVSDSRSPAYWLDVEMPVTANLDDLDGFLRGIWLECCGHMSAFTIGPQDDYDNFNPFAGPNKKIKQPTLDGLKLNKGDKFGYTYDFGSSTELGVQVQAHETVAGKTKEKVRLLARNLPPALSCSECGKPAVWVNSWEYDETTGQPLLSCAEHGEEQDEAALMPVVNSPRMGVCGYDGGNLEDWPPVATT</sequence>
<dbReference type="SUPFAM" id="SSF159941">
    <property type="entry name" value="MM3350-like"/>
    <property type="match status" value="1"/>
</dbReference>
<comment type="caution">
    <text evidence="2">The sequence shown here is derived from an EMBL/GenBank/DDBJ whole genome shotgun (WGS) entry which is preliminary data.</text>
</comment>
<accession>A0ABU4DMD7</accession>